<sequence length="493" mass="57636">MTRRHFDFSADNYLDIRNMYVQALEQRTLIDFENIDEITVEDLHFWTGLNHNQFNELLDQVPSLRRGSNTPRTDLGIYLSKIRTGEPSIRLSTVFNKSRQTIDRKINFTRRYLFNDFVPLHLGFDHITRSEVIERNRVLPNHIFGIGETPKAILICDGSYIFIQKSSNFLFQRNSYSLHKYQNLIKPFMIVCGDGYIIDVTGPYDATTSDASIMQQILQNHDGPMEEAPINYFLEEGDVFILDRGFRDSIPLLESYGYVAHVPLSVTRGESQLTTDLANKSRRVTLCRWVVETINGRFKRDFKIFRHKVFNRTLPNTMKDFKIAAAIINCFQEPYEDSRYTNQFIDIINNVNNHNHLCDYVLEHNLNRQRVAFIRMQADLPELVDFPRLTHEDLILIAVGTYHLKIARSYCSKHIKQTDVYELEVFRHPELIHINDENCVLIRCRIQSRHVRSKIYYITPTFFIKGKMAEMAYQDITAPAFMGGEHWAVAPTS</sequence>
<keyword evidence="2" id="KW-0479">Metal-binding</keyword>
<dbReference type="AlphaFoldDB" id="A0AAU9TSM5"/>
<comment type="cofactor">
    <cofactor evidence="1">
        <name>a divalent metal cation</name>
        <dbReference type="ChEBI" id="CHEBI:60240"/>
    </cofactor>
</comment>
<gene>
    <name evidence="4" type="ORF">EEDITHA_LOCUS5728</name>
</gene>
<dbReference type="Proteomes" id="UP001153954">
    <property type="component" value="Unassembled WGS sequence"/>
</dbReference>
<dbReference type="PANTHER" id="PTHR23080">
    <property type="entry name" value="THAP DOMAIN PROTEIN"/>
    <property type="match status" value="1"/>
</dbReference>
<name>A0AAU9TSM5_EUPED</name>
<evidence type="ECO:0000313" key="5">
    <source>
        <dbReference type="Proteomes" id="UP001153954"/>
    </source>
</evidence>
<reference evidence="4" key="1">
    <citation type="submission" date="2022-03" db="EMBL/GenBank/DDBJ databases">
        <authorList>
            <person name="Tunstrom K."/>
        </authorList>
    </citation>
    <scope>NUCLEOTIDE SEQUENCE</scope>
</reference>
<proteinExistence type="predicted"/>
<dbReference type="GO" id="GO:0046872">
    <property type="term" value="F:metal ion binding"/>
    <property type="evidence" value="ECO:0007669"/>
    <property type="project" value="UniProtKB-KW"/>
</dbReference>
<evidence type="ECO:0000256" key="1">
    <source>
        <dbReference type="ARBA" id="ARBA00001968"/>
    </source>
</evidence>
<comment type="caution">
    <text evidence="4">The sequence shown here is derived from an EMBL/GenBank/DDBJ whole genome shotgun (WGS) entry which is preliminary data.</text>
</comment>
<feature type="domain" description="DDE Tnp4" evidence="3">
    <location>
        <begin position="157"/>
        <end position="329"/>
    </location>
</feature>
<accession>A0AAU9TSM5</accession>
<organism evidence="4 5">
    <name type="scientific">Euphydryas editha</name>
    <name type="common">Edith's checkerspot</name>
    <dbReference type="NCBI Taxonomy" id="104508"/>
    <lineage>
        <taxon>Eukaryota</taxon>
        <taxon>Metazoa</taxon>
        <taxon>Ecdysozoa</taxon>
        <taxon>Arthropoda</taxon>
        <taxon>Hexapoda</taxon>
        <taxon>Insecta</taxon>
        <taxon>Pterygota</taxon>
        <taxon>Neoptera</taxon>
        <taxon>Endopterygota</taxon>
        <taxon>Lepidoptera</taxon>
        <taxon>Glossata</taxon>
        <taxon>Ditrysia</taxon>
        <taxon>Papilionoidea</taxon>
        <taxon>Nymphalidae</taxon>
        <taxon>Nymphalinae</taxon>
        <taxon>Euphydryas</taxon>
    </lineage>
</organism>
<protein>
    <recommendedName>
        <fullName evidence="3">DDE Tnp4 domain-containing protein</fullName>
    </recommendedName>
</protein>
<keyword evidence="5" id="KW-1185">Reference proteome</keyword>
<evidence type="ECO:0000256" key="2">
    <source>
        <dbReference type="ARBA" id="ARBA00022723"/>
    </source>
</evidence>
<evidence type="ECO:0000259" key="3">
    <source>
        <dbReference type="Pfam" id="PF13359"/>
    </source>
</evidence>
<dbReference type="Pfam" id="PF13359">
    <property type="entry name" value="DDE_Tnp_4"/>
    <property type="match status" value="1"/>
</dbReference>
<evidence type="ECO:0000313" key="4">
    <source>
        <dbReference type="EMBL" id="CAH2089699.1"/>
    </source>
</evidence>
<dbReference type="InterPro" id="IPR027806">
    <property type="entry name" value="HARBI1_dom"/>
</dbReference>
<dbReference type="EMBL" id="CAKOGL010000008">
    <property type="protein sequence ID" value="CAH2089699.1"/>
    <property type="molecule type" value="Genomic_DNA"/>
</dbReference>